<feature type="region of interest" description="Disordered" evidence="1">
    <location>
        <begin position="139"/>
        <end position="176"/>
    </location>
</feature>
<organism evidence="2">
    <name type="scientific">viral metagenome</name>
    <dbReference type="NCBI Taxonomy" id="1070528"/>
    <lineage>
        <taxon>unclassified sequences</taxon>
        <taxon>metagenomes</taxon>
        <taxon>organismal metagenomes</taxon>
    </lineage>
</organism>
<reference evidence="2" key="1">
    <citation type="journal article" date="2020" name="Nature">
        <title>Giant virus diversity and host interactions through global metagenomics.</title>
        <authorList>
            <person name="Schulz F."/>
            <person name="Roux S."/>
            <person name="Paez-Espino D."/>
            <person name="Jungbluth S."/>
            <person name="Walsh D.A."/>
            <person name="Denef V.J."/>
            <person name="McMahon K.D."/>
            <person name="Konstantinidis K.T."/>
            <person name="Eloe-Fadrosh E.A."/>
            <person name="Kyrpides N.C."/>
            <person name="Woyke T."/>
        </authorList>
    </citation>
    <scope>NUCLEOTIDE SEQUENCE</scope>
    <source>
        <strain evidence="2">GVMAG-M-3300025138-11</strain>
    </source>
</reference>
<accession>A0A6C0IX25</accession>
<evidence type="ECO:0000313" key="2">
    <source>
        <dbReference type="EMBL" id="QHT97169.1"/>
    </source>
</evidence>
<proteinExistence type="predicted"/>
<evidence type="ECO:0000256" key="1">
    <source>
        <dbReference type="SAM" id="MobiDB-lite"/>
    </source>
</evidence>
<name>A0A6C0IX25_9ZZZZ</name>
<feature type="compositionally biased region" description="Basic and acidic residues" evidence="1">
    <location>
        <begin position="154"/>
        <end position="176"/>
    </location>
</feature>
<dbReference type="AlphaFoldDB" id="A0A6C0IX25"/>
<dbReference type="EMBL" id="MN740273">
    <property type="protein sequence ID" value="QHT97169.1"/>
    <property type="molecule type" value="Genomic_DNA"/>
</dbReference>
<sequence length="234" mass="27663">MIKIILILLLIVFFYINTNNKKINIEYFDDETDSEDNDDNDDLLDSIIKTKNNYISKQSDCIKNINSKNKTYYNNFLNSYSNYLRTGFKKKLGYVPDKTSEDTMSINQLKIYLDLLENLPGCDQLIKKYNKNCVIKKTDSKNKSNKKNNFTKKASNDKKSSKNKEKSDRVNNKPDTKKKYNWETKWTFIEPKKWNKKTKKKNCYTEIPKNKLQDAFIKTKVGSILPKFSYIENK</sequence>
<protein>
    <submittedName>
        <fullName evidence="2">Uncharacterized protein</fullName>
    </submittedName>
</protein>